<dbReference type="EMBL" id="FP929050">
    <property type="protein sequence ID" value="CBL13872.1"/>
    <property type="molecule type" value="Genomic_DNA"/>
</dbReference>
<reference evidence="1 2" key="1">
    <citation type="submission" date="2010-03" db="EMBL/GenBank/DDBJ databases">
        <title>The genome sequence of Roseburia intestinalis XB6B4.</title>
        <authorList>
            <consortium name="metaHIT consortium -- http://www.metahit.eu/"/>
            <person name="Pajon A."/>
            <person name="Turner K."/>
            <person name="Parkhill J."/>
            <person name="Bernalier A."/>
        </authorList>
    </citation>
    <scope>NUCLEOTIDE SEQUENCE [LARGE SCALE GENOMIC DNA]</scope>
    <source>
        <strain evidence="1 2">XB6B4</strain>
    </source>
</reference>
<name>D4L2N2_9FIRM</name>
<protein>
    <submittedName>
        <fullName evidence="1">Uncharacterized protein</fullName>
    </submittedName>
</protein>
<dbReference type="Proteomes" id="UP000008953">
    <property type="component" value="Chromosome"/>
</dbReference>
<sequence length="41" mass="4938">MNKRKWENVLCGKTKNLSILWKKLKRTGLEDANIVKDHWLE</sequence>
<evidence type="ECO:0000313" key="2">
    <source>
        <dbReference type="Proteomes" id="UP000008953"/>
    </source>
</evidence>
<reference evidence="1 2" key="2">
    <citation type="submission" date="2010-03" db="EMBL/GenBank/DDBJ databases">
        <authorList>
            <person name="Pajon A."/>
        </authorList>
    </citation>
    <scope>NUCLEOTIDE SEQUENCE [LARGE SCALE GENOMIC DNA]</scope>
    <source>
        <strain evidence="1 2">XB6B4</strain>
    </source>
</reference>
<dbReference type="PATRIC" id="fig|718255.3.peg.990"/>
<dbReference type="KEGG" id="rix:RO1_36190"/>
<gene>
    <name evidence="1" type="ORF">RO1_36190</name>
</gene>
<proteinExistence type="predicted"/>
<accession>D4L2N2</accession>
<evidence type="ECO:0000313" key="1">
    <source>
        <dbReference type="EMBL" id="CBL13872.1"/>
    </source>
</evidence>
<dbReference type="AlphaFoldDB" id="D4L2N2"/>
<dbReference type="HOGENOM" id="CLU_3276071_0_0_9"/>
<organism evidence="1 2">
    <name type="scientific">Roseburia intestinalis XB6B4</name>
    <dbReference type="NCBI Taxonomy" id="718255"/>
    <lineage>
        <taxon>Bacteria</taxon>
        <taxon>Bacillati</taxon>
        <taxon>Bacillota</taxon>
        <taxon>Clostridia</taxon>
        <taxon>Lachnospirales</taxon>
        <taxon>Lachnospiraceae</taxon>
        <taxon>Roseburia</taxon>
    </lineage>
</organism>